<feature type="domain" description="Flavodoxin-like fold" evidence="7">
    <location>
        <begin position="1"/>
        <end position="167"/>
    </location>
</feature>
<dbReference type="RefSeq" id="WP_091454010.1">
    <property type="nucleotide sequence ID" value="NZ_FMZZ01000011.1"/>
</dbReference>
<dbReference type="InterPro" id="IPR029039">
    <property type="entry name" value="Flavoprotein-like_sf"/>
</dbReference>
<dbReference type="InterPro" id="IPR050104">
    <property type="entry name" value="FMN-dep_NADH:Q_OxRdtase_AzoR1"/>
</dbReference>
<accession>A0A1G6UX21</accession>
<organism evidence="8 9">
    <name type="scientific">Actinokineospora iranica</name>
    <dbReference type="NCBI Taxonomy" id="1271860"/>
    <lineage>
        <taxon>Bacteria</taxon>
        <taxon>Bacillati</taxon>
        <taxon>Actinomycetota</taxon>
        <taxon>Actinomycetes</taxon>
        <taxon>Pseudonocardiales</taxon>
        <taxon>Pseudonocardiaceae</taxon>
        <taxon>Actinokineospora</taxon>
    </lineage>
</organism>
<dbReference type="OrthoDB" id="9805013at2"/>
<dbReference type="EC" id="1.6.5.-" evidence="6"/>
<dbReference type="SUPFAM" id="SSF52218">
    <property type="entry name" value="Flavoproteins"/>
    <property type="match status" value="1"/>
</dbReference>
<comment type="subunit">
    <text evidence="6">Homodimer.</text>
</comment>
<evidence type="ECO:0000256" key="5">
    <source>
        <dbReference type="ARBA" id="ARBA00048542"/>
    </source>
</evidence>
<dbReference type="STRING" id="1271860.SAMN05216174_111135"/>
<dbReference type="Proteomes" id="UP000199501">
    <property type="component" value="Unassembled WGS sequence"/>
</dbReference>
<protein>
    <recommendedName>
        <fullName evidence="6">FMN dependent NADH:quinone oxidoreductase</fullName>
        <ecNumber evidence="6">1.6.5.-</ecNumber>
    </recommendedName>
    <alternativeName>
        <fullName evidence="6">Azo-dye reductase</fullName>
    </alternativeName>
    <alternativeName>
        <fullName evidence="6">FMN-dependent NADH-azo compound oxidoreductase</fullName>
    </alternativeName>
    <alternativeName>
        <fullName evidence="6">FMN-dependent NADH-azoreductase</fullName>
        <ecNumber evidence="6">1.7.1.17</ecNumber>
    </alternativeName>
</protein>
<comment type="function">
    <text evidence="6">Quinone reductase that provides resistance to thiol-specific stress caused by electrophilic quinones.</text>
</comment>
<keyword evidence="2 6" id="KW-0288">FMN</keyword>
<gene>
    <name evidence="6" type="primary">azoR</name>
    <name evidence="8" type="ORF">SAMN05216174_111135</name>
</gene>
<dbReference type="AlphaFoldDB" id="A0A1G6UX21"/>
<sequence>MTLLRVDSSIRTEGSVSRAVADTLENTWRAEHPTGAVVRRDLGVNPLPADTWANSVAAGYAAEPDAEQQAAAALATELADEVLAADAVVIATSLYNFGLSQHLKNWIDLLISEPRLGPGSTALQGRPVAIVVARGGGYGAGTPREGWDHATPYLVRIFQDVYGAEVTVVEAELTMAESVPAMADLVPLAKESVSAAHSLAASTAKVFVSRSAA</sequence>
<dbReference type="PANTHER" id="PTHR43741:SF4">
    <property type="entry name" value="FMN-DEPENDENT NADH:QUINONE OXIDOREDUCTASE"/>
    <property type="match status" value="1"/>
</dbReference>
<name>A0A1G6UX21_9PSEU</name>
<comment type="catalytic activity">
    <reaction evidence="5">
        <text>N,N-dimethyl-1,4-phenylenediamine + anthranilate + 2 NAD(+) = 2-(4-dimethylaminophenyl)diazenylbenzoate + 2 NADH + 2 H(+)</text>
        <dbReference type="Rhea" id="RHEA:55872"/>
        <dbReference type="ChEBI" id="CHEBI:15378"/>
        <dbReference type="ChEBI" id="CHEBI:15783"/>
        <dbReference type="ChEBI" id="CHEBI:16567"/>
        <dbReference type="ChEBI" id="CHEBI:57540"/>
        <dbReference type="ChEBI" id="CHEBI:57945"/>
        <dbReference type="ChEBI" id="CHEBI:71579"/>
        <dbReference type="EC" id="1.7.1.17"/>
    </reaction>
    <physiologicalReaction direction="right-to-left" evidence="5">
        <dbReference type="Rhea" id="RHEA:55874"/>
    </physiologicalReaction>
</comment>
<evidence type="ECO:0000259" key="7">
    <source>
        <dbReference type="Pfam" id="PF02525"/>
    </source>
</evidence>
<evidence type="ECO:0000256" key="6">
    <source>
        <dbReference type="HAMAP-Rule" id="MF_01216"/>
    </source>
</evidence>
<keyword evidence="4 6" id="KW-0520">NAD</keyword>
<reference evidence="9" key="1">
    <citation type="submission" date="2016-10" db="EMBL/GenBank/DDBJ databases">
        <authorList>
            <person name="Varghese N."/>
            <person name="Submissions S."/>
        </authorList>
    </citation>
    <scope>NUCLEOTIDE SEQUENCE [LARGE SCALE GENOMIC DNA]</scope>
    <source>
        <strain evidence="9">IBRC-M 10403</strain>
    </source>
</reference>
<dbReference type="EC" id="1.7.1.17" evidence="6"/>
<feature type="binding site" evidence="6">
    <location>
        <begin position="15"/>
        <end position="17"/>
    </location>
    <ligand>
        <name>FMN</name>
        <dbReference type="ChEBI" id="CHEBI:58210"/>
    </ligand>
</feature>
<dbReference type="GO" id="GO:0009055">
    <property type="term" value="F:electron transfer activity"/>
    <property type="evidence" value="ECO:0007669"/>
    <property type="project" value="UniProtKB-UniRule"/>
</dbReference>
<evidence type="ECO:0000256" key="3">
    <source>
        <dbReference type="ARBA" id="ARBA00023002"/>
    </source>
</evidence>
<comment type="similarity">
    <text evidence="6">Belongs to the azoreductase type 1 family.</text>
</comment>
<dbReference type="GO" id="GO:0016652">
    <property type="term" value="F:oxidoreductase activity, acting on NAD(P)H as acceptor"/>
    <property type="evidence" value="ECO:0007669"/>
    <property type="project" value="UniProtKB-UniRule"/>
</dbReference>
<evidence type="ECO:0000313" key="8">
    <source>
        <dbReference type="EMBL" id="SDD45920.1"/>
    </source>
</evidence>
<dbReference type="EMBL" id="FMZZ01000011">
    <property type="protein sequence ID" value="SDD45920.1"/>
    <property type="molecule type" value="Genomic_DNA"/>
</dbReference>
<dbReference type="HAMAP" id="MF_01216">
    <property type="entry name" value="Azoreductase_type1"/>
    <property type="match status" value="1"/>
</dbReference>
<evidence type="ECO:0000313" key="9">
    <source>
        <dbReference type="Proteomes" id="UP000199501"/>
    </source>
</evidence>
<evidence type="ECO:0000256" key="2">
    <source>
        <dbReference type="ARBA" id="ARBA00022643"/>
    </source>
</evidence>
<dbReference type="InterPro" id="IPR023048">
    <property type="entry name" value="NADH:quinone_OxRdtase_FMN_depd"/>
</dbReference>
<proteinExistence type="inferred from homology"/>
<dbReference type="PANTHER" id="PTHR43741">
    <property type="entry name" value="FMN-DEPENDENT NADH-AZOREDUCTASE 1"/>
    <property type="match status" value="1"/>
</dbReference>
<evidence type="ECO:0000256" key="4">
    <source>
        <dbReference type="ARBA" id="ARBA00023027"/>
    </source>
</evidence>
<dbReference type="GO" id="GO:0016655">
    <property type="term" value="F:oxidoreductase activity, acting on NAD(P)H, quinone or similar compound as acceptor"/>
    <property type="evidence" value="ECO:0007669"/>
    <property type="project" value="InterPro"/>
</dbReference>
<keyword evidence="1 6" id="KW-0285">Flavoprotein</keyword>
<dbReference type="Gene3D" id="3.40.50.360">
    <property type="match status" value="1"/>
</dbReference>
<keyword evidence="3 6" id="KW-0560">Oxidoreductase</keyword>
<feature type="binding site" evidence="6">
    <location>
        <position position="9"/>
    </location>
    <ligand>
        <name>FMN</name>
        <dbReference type="ChEBI" id="CHEBI:58210"/>
    </ligand>
</feature>
<comment type="function">
    <text evidence="6">Also exhibits azoreductase activity. Catalyzes the reductive cleavage of the azo bond in aromatic azo compounds to the corresponding amines.</text>
</comment>
<dbReference type="InterPro" id="IPR003680">
    <property type="entry name" value="Flavodoxin_fold"/>
</dbReference>
<keyword evidence="9" id="KW-1185">Reference proteome</keyword>
<comment type="catalytic activity">
    <reaction evidence="6">
        <text>2 a quinone + NADH + H(+) = 2 a 1,4-benzosemiquinone + NAD(+)</text>
        <dbReference type="Rhea" id="RHEA:65952"/>
        <dbReference type="ChEBI" id="CHEBI:15378"/>
        <dbReference type="ChEBI" id="CHEBI:57540"/>
        <dbReference type="ChEBI" id="CHEBI:57945"/>
        <dbReference type="ChEBI" id="CHEBI:132124"/>
        <dbReference type="ChEBI" id="CHEBI:134225"/>
    </reaction>
</comment>
<dbReference type="GO" id="GO:0010181">
    <property type="term" value="F:FMN binding"/>
    <property type="evidence" value="ECO:0007669"/>
    <property type="project" value="UniProtKB-UniRule"/>
</dbReference>
<dbReference type="Pfam" id="PF02525">
    <property type="entry name" value="Flavodoxin_2"/>
    <property type="match status" value="1"/>
</dbReference>
<comment type="cofactor">
    <cofactor evidence="6">
        <name>FMN</name>
        <dbReference type="ChEBI" id="CHEBI:58210"/>
    </cofactor>
    <text evidence="6">Binds 1 FMN per subunit.</text>
</comment>
<comment type="caution">
    <text evidence="6">Lacks conserved residue(s) required for the propagation of feature annotation.</text>
</comment>
<evidence type="ECO:0000256" key="1">
    <source>
        <dbReference type="ARBA" id="ARBA00022630"/>
    </source>
</evidence>